<dbReference type="PANTHER" id="PTHR24134:SF9">
    <property type="entry name" value="ANKYRIN REPEAT AND SOCS BOX PROTEIN 8"/>
    <property type="match status" value="1"/>
</dbReference>
<dbReference type="Gene3D" id="1.25.40.20">
    <property type="entry name" value="Ankyrin repeat-containing domain"/>
    <property type="match status" value="1"/>
</dbReference>
<dbReference type="EMBL" id="NKHU02000031">
    <property type="protein sequence ID" value="RHZ63171.1"/>
    <property type="molecule type" value="Genomic_DNA"/>
</dbReference>
<accession>A0A397HJ26</accession>
<name>A0A397HJ26_ASPTH</name>
<feature type="repeat" description="ANK" evidence="3">
    <location>
        <begin position="91"/>
        <end position="123"/>
    </location>
</feature>
<keyword evidence="5" id="KW-1185">Reference proteome</keyword>
<evidence type="ECO:0000313" key="5">
    <source>
        <dbReference type="Proteomes" id="UP000215305"/>
    </source>
</evidence>
<dbReference type="Proteomes" id="UP000215305">
    <property type="component" value="Unassembled WGS sequence"/>
</dbReference>
<keyword evidence="1" id="KW-0677">Repeat</keyword>
<comment type="caution">
    <text evidence="4">The sequence shown here is derived from an EMBL/GenBank/DDBJ whole genome shotgun (WGS) entry which is preliminary data.</text>
</comment>
<dbReference type="AlphaFoldDB" id="A0A397HJ26"/>
<reference evidence="4" key="1">
    <citation type="submission" date="2018-08" db="EMBL/GenBank/DDBJ databases">
        <title>Draft genome sequence of azole-resistant Aspergillus thermomutatus (Neosartorya pseudofischeri) strain HMR AF 39, isolated from a human nasal aspirate.</title>
        <authorList>
            <person name="Parent-Michaud M."/>
            <person name="Dufresne P.J."/>
            <person name="Fournier E."/>
            <person name="Martineau C."/>
            <person name="Moreira S."/>
            <person name="Perkins V."/>
            <person name="De Repentigny L."/>
            <person name="Dufresne S.F."/>
        </authorList>
    </citation>
    <scope>NUCLEOTIDE SEQUENCE [LARGE SCALE GENOMIC DNA]</scope>
    <source>
        <strain evidence="4">HMR AF 39</strain>
    </source>
</reference>
<dbReference type="PANTHER" id="PTHR24134">
    <property type="entry name" value="ANKYRIN REPEAT-CONTAINING PROTEIN DDB_G0279043"/>
    <property type="match status" value="1"/>
</dbReference>
<dbReference type="PROSITE" id="PS50088">
    <property type="entry name" value="ANK_REPEAT"/>
    <property type="match status" value="1"/>
</dbReference>
<keyword evidence="2 3" id="KW-0040">ANK repeat</keyword>
<gene>
    <name evidence="4" type="ORF">CDV56_101043</name>
</gene>
<dbReference type="GeneID" id="38123017"/>
<evidence type="ECO:0000313" key="4">
    <source>
        <dbReference type="EMBL" id="RHZ63171.1"/>
    </source>
</evidence>
<dbReference type="InterPro" id="IPR002110">
    <property type="entry name" value="Ankyrin_rpt"/>
</dbReference>
<dbReference type="PROSITE" id="PS50297">
    <property type="entry name" value="ANK_REP_REGION"/>
    <property type="match status" value="1"/>
</dbReference>
<dbReference type="RefSeq" id="XP_026617064.1">
    <property type="nucleotide sequence ID" value="XM_026754662.1"/>
</dbReference>
<dbReference type="VEuPathDB" id="FungiDB:CDV56_101043"/>
<evidence type="ECO:0000256" key="1">
    <source>
        <dbReference type="ARBA" id="ARBA00022737"/>
    </source>
</evidence>
<organism evidence="4 5">
    <name type="scientific">Aspergillus thermomutatus</name>
    <name type="common">Neosartorya pseudofischeri</name>
    <dbReference type="NCBI Taxonomy" id="41047"/>
    <lineage>
        <taxon>Eukaryota</taxon>
        <taxon>Fungi</taxon>
        <taxon>Dikarya</taxon>
        <taxon>Ascomycota</taxon>
        <taxon>Pezizomycotina</taxon>
        <taxon>Eurotiomycetes</taxon>
        <taxon>Eurotiomycetidae</taxon>
        <taxon>Eurotiales</taxon>
        <taxon>Aspergillaceae</taxon>
        <taxon>Aspergillus</taxon>
        <taxon>Aspergillus subgen. Fumigati</taxon>
    </lineage>
</organism>
<protein>
    <submittedName>
        <fullName evidence="4">Uncharacterized protein</fullName>
    </submittedName>
</protein>
<evidence type="ECO:0000256" key="3">
    <source>
        <dbReference type="PROSITE-ProRule" id="PRU00023"/>
    </source>
</evidence>
<dbReference type="InterPro" id="IPR036770">
    <property type="entry name" value="Ankyrin_rpt-contain_sf"/>
</dbReference>
<evidence type="ECO:0000256" key="2">
    <source>
        <dbReference type="ARBA" id="ARBA00023043"/>
    </source>
</evidence>
<dbReference type="OrthoDB" id="4807664at2759"/>
<proteinExistence type="predicted"/>
<dbReference type="STRING" id="41047.A0A397HJ26"/>
<dbReference type="SMART" id="SM00248">
    <property type="entry name" value="ANK"/>
    <property type="match status" value="2"/>
</dbReference>
<dbReference type="SUPFAM" id="SSF48403">
    <property type="entry name" value="Ankyrin repeat"/>
    <property type="match status" value="1"/>
</dbReference>
<dbReference type="Pfam" id="PF12796">
    <property type="entry name" value="Ank_2"/>
    <property type="match status" value="1"/>
</dbReference>
<sequence>MGTIAMSIPPDSKTVIDGEFRRMKNIREIRLSDHIKAFVNDAHSSFESKGALNHRGPCKRSLIHYAAMGDCPELLRCLLRTGAAKDDRDQNKRTPLSWAAEYGALDCVKILLEYGAKINSTDDTYSTPLSWSIHASPPTDQAKATEVYLRKNGAKEKGAKRRWILRKIRMF</sequence>